<reference evidence="2 3" key="1">
    <citation type="journal article" date="2019" name="Sci. Rep.">
        <title>A high-quality genome of Eragrostis curvula grass provides insights into Poaceae evolution and supports new strategies to enhance forage quality.</title>
        <authorList>
            <person name="Carballo J."/>
            <person name="Santos B.A.C.M."/>
            <person name="Zappacosta D."/>
            <person name="Garbus I."/>
            <person name="Selva J.P."/>
            <person name="Gallo C.A."/>
            <person name="Diaz A."/>
            <person name="Albertini E."/>
            <person name="Caccamo M."/>
            <person name="Echenique V."/>
        </authorList>
    </citation>
    <scope>NUCLEOTIDE SEQUENCE [LARGE SCALE GENOMIC DNA]</scope>
    <source>
        <strain evidence="3">cv. Victoria</strain>
        <tissue evidence="2">Leaf</tissue>
    </source>
</reference>
<name>A0A5J9T2W7_9POAL</name>
<proteinExistence type="predicted"/>
<dbReference type="EMBL" id="RWGY01000051">
    <property type="protein sequence ID" value="TVU05557.1"/>
    <property type="molecule type" value="Genomic_DNA"/>
</dbReference>
<protein>
    <submittedName>
        <fullName evidence="2">Uncharacterized protein</fullName>
    </submittedName>
</protein>
<evidence type="ECO:0000313" key="3">
    <source>
        <dbReference type="Proteomes" id="UP000324897"/>
    </source>
</evidence>
<evidence type="ECO:0000256" key="1">
    <source>
        <dbReference type="SAM" id="MobiDB-lite"/>
    </source>
</evidence>
<keyword evidence="3" id="KW-1185">Reference proteome</keyword>
<accession>A0A5J9T2W7</accession>
<dbReference type="OrthoDB" id="10675882at2759"/>
<dbReference type="Gramene" id="TVU05557">
    <property type="protein sequence ID" value="TVU05557"/>
    <property type="gene ID" value="EJB05_48723"/>
</dbReference>
<feature type="non-terminal residue" evidence="2">
    <location>
        <position position="1"/>
    </location>
</feature>
<feature type="compositionally biased region" description="Acidic residues" evidence="1">
    <location>
        <begin position="188"/>
        <end position="200"/>
    </location>
</feature>
<dbReference type="AlphaFoldDB" id="A0A5J9T2W7"/>
<evidence type="ECO:0000313" key="2">
    <source>
        <dbReference type="EMBL" id="TVU05557.1"/>
    </source>
</evidence>
<gene>
    <name evidence="2" type="ORF">EJB05_48723</name>
</gene>
<sequence length="200" mass="22681">MMILGRGLAKASGSQRDGLVESTPRTNIRNINRSDLQLNKDFISKLGFLASLDLSMEVVPKKLREYDEFVADIGKFIEDDLLYAKVLSNILVPEWAPRYDFSEMFSQDLASLIEEANKSATWHRENKLSLNDRSIIMGGLNHLLAVPEHRDKVITCVKQLESKLLKKIEIIDDPLGESKSSSPIYTIEGEEKETELEENK</sequence>
<comment type="caution">
    <text evidence="2">The sequence shown here is derived from an EMBL/GenBank/DDBJ whole genome shotgun (WGS) entry which is preliminary data.</text>
</comment>
<organism evidence="2 3">
    <name type="scientific">Eragrostis curvula</name>
    <name type="common">weeping love grass</name>
    <dbReference type="NCBI Taxonomy" id="38414"/>
    <lineage>
        <taxon>Eukaryota</taxon>
        <taxon>Viridiplantae</taxon>
        <taxon>Streptophyta</taxon>
        <taxon>Embryophyta</taxon>
        <taxon>Tracheophyta</taxon>
        <taxon>Spermatophyta</taxon>
        <taxon>Magnoliopsida</taxon>
        <taxon>Liliopsida</taxon>
        <taxon>Poales</taxon>
        <taxon>Poaceae</taxon>
        <taxon>PACMAD clade</taxon>
        <taxon>Chloridoideae</taxon>
        <taxon>Eragrostideae</taxon>
        <taxon>Eragrostidinae</taxon>
        <taxon>Eragrostis</taxon>
    </lineage>
</organism>
<feature type="region of interest" description="Disordered" evidence="1">
    <location>
        <begin position="174"/>
        <end position="200"/>
    </location>
</feature>
<dbReference type="Proteomes" id="UP000324897">
    <property type="component" value="Unassembled WGS sequence"/>
</dbReference>